<proteinExistence type="predicted"/>
<evidence type="ECO:0008006" key="3">
    <source>
        <dbReference type="Google" id="ProtNLM"/>
    </source>
</evidence>
<gene>
    <name evidence="1" type="ORF">K1X11_002405</name>
</gene>
<protein>
    <recommendedName>
        <fullName evidence="3">Lipase modulator</fullName>
    </recommendedName>
</protein>
<dbReference type="Proteomes" id="UP000738431">
    <property type="component" value="Chromosome"/>
</dbReference>
<reference evidence="1 2" key="1">
    <citation type="submission" date="2021-08" db="EMBL/GenBank/DDBJ databases">
        <authorList>
            <person name="Zhang D."/>
            <person name="Zhang A."/>
            <person name="Wang L."/>
        </authorList>
    </citation>
    <scope>NUCLEOTIDE SEQUENCE [LARGE SCALE GENOMIC DNA]</scope>
    <source>
        <strain evidence="1 2">WL0086</strain>
    </source>
</reference>
<dbReference type="RefSeq" id="WP_221028731.1">
    <property type="nucleotide sequence ID" value="NZ_CP139781.1"/>
</dbReference>
<accession>A0ABZ1C965</accession>
<evidence type="ECO:0000313" key="1">
    <source>
        <dbReference type="EMBL" id="WRQ88241.1"/>
    </source>
</evidence>
<dbReference type="EMBL" id="CP139781">
    <property type="protein sequence ID" value="WRQ88241.1"/>
    <property type="molecule type" value="Genomic_DNA"/>
</dbReference>
<organism evidence="1 2">
    <name type="scientific">Actomonas aquatica</name>
    <dbReference type="NCBI Taxonomy" id="2866162"/>
    <lineage>
        <taxon>Bacteria</taxon>
        <taxon>Pseudomonadati</taxon>
        <taxon>Verrucomicrobiota</taxon>
        <taxon>Opitutia</taxon>
        <taxon>Opitutales</taxon>
        <taxon>Opitutaceae</taxon>
        <taxon>Actomonas</taxon>
    </lineage>
</organism>
<evidence type="ECO:0000313" key="2">
    <source>
        <dbReference type="Proteomes" id="UP000738431"/>
    </source>
</evidence>
<sequence length="405" mass="45435">MLRLLLALTLTSNLVIGALWWRQRDPSPRPTTAPPEAHAQAEPIRPSLRHDIPDTELAAYLTDPTPSDADAVARLRAAGVPADVIRLLIRPRVHARFISRWQALVERSAALPYWTPYRGLPDDLRREVSLLGREEHAALVDLLGDDAYAPEEGRHYHEAKLDFLPPAQRSVMRQLHDDYGDLRASLLAQNGGIFTSTDREVLNYLDREQDNEIRAVLSPADYEEYQRRFSPSASAVQRQLQHFDATAAEYASLLELYEDSPLAESVPSSPLAMSDSGNRARSQAWKELLARFAATLPPDRAADLTDALDRNFLQYNRFVQEFGLGSDTTRGLLRLDRSFRSQELQVRSDPHLTVEQRNTALTALLTQADQQLAALLPPDALAALPSSSLGRHLTFIRQRLAQPRP</sequence>
<reference evidence="1 2" key="2">
    <citation type="submission" date="2023-12" db="EMBL/GenBank/DDBJ databases">
        <title>Description of an unclassified Opitutus bacterium of Verrucomicrobiota.</title>
        <authorList>
            <person name="Zhang D.-F."/>
        </authorList>
    </citation>
    <scope>NUCLEOTIDE SEQUENCE [LARGE SCALE GENOMIC DNA]</scope>
    <source>
        <strain evidence="1 2">WL0086</strain>
    </source>
</reference>
<keyword evidence="2" id="KW-1185">Reference proteome</keyword>
<name>A0ABZ1C965_9BACT</name>